<evidence type="ECO:0000313" key="3">
    <source>
        <dbReference type="EMBL" id="MBV7379811.1"/>
    </source>
</evidence>
<keyword evidence="2" id="KW-0812">Transmembrane</keyword>
<proteinExistence type="predicted"/>
<feature type="transmembrane region" description="Helical" evidence="2">
    <location>
        <begin position="471"/>
        <end position="489"/>
    </location>
</feature>
<dbReference type="EMBL" id="JAHUZE010000003">
    <property type="protein sequence ID" value="MBV7379811.1"/>
    <property type="molecule type" value="Genomic_DNA"/>
</dbReference>
<gene>
    <name evidence="3" type="ORF">KJP28_12835</name>
</gene>
<accession>A0ABS6T5J4</accession>
<dbReference type="PANTHER" id="PTHR32309">
    <property type="entry name" value="TYROSINE-PROTEIN KINASE"/>
    <property type="match status" value="1"/>
</dbReference>
<evidence type="ECO:0000313" key="4">
    <source>
        <dbReference type="Proteomes" id="UP000756530"/>
    </source>
</evidence>
<keyword evidence="2" id="KW-1133">Transmembrane helix</keyword>
<feature type="transmembrane region" description="Helical" evidence="2">
    <location>
        <begin position="411"/>
        <end position="431"/>
    </location>
</feature>
<keyword evidence="4" id="KW-1185">Reference proteome</keyword>
<dbReference type="InterPro" id="IPR050445">
    <property type="entry name" value="Bact_polysacc_biosynth/exp"/>
</dbReference>
<keyword evidence="1" id="KW-0175">Coiled coil</keyword>
<evidence type="ECO:0000256" key="2">
    <source>
        <dbReference type="SAM" id="Phobius"/>
    </source>
</evidence>
<dbReference type="PANTHER" id="PTHR32309:SF31">
    <property type="entry name" value="CAPSULAR EXOPOLYSACCHARIDE FAMILY"/>
    <property type="match status" value="1"/>
</dbReference>
<keyword evidence="2" id="KW-0472">Membrane</keyword>
<comment type="caution">
    <text evidence="3">The sequence shown here is derived from an EMBL/GenBank/DDBJ whole genome shotgun (WGS) entry which is preliminary data.</text>
</comment>
<dbReference type="Proteomes" id="UP000756530">
    <property type="component" value="Unassembled WGS sequence"/>
</dbReference>
<protein>
    <submittedName>
        <fullName evidence="3">Lipopolysaccharide biosynthesis</fullName>
    </submittedName>
</protein>
<organism evidence="3 4">
    <name type="scientific">Maritimibacter dapengensis</name>
    <dbReference type="NCBI Taxonomy" id="2836868"/>
    <lineage>
        <taxon>Bacteria</taxon>
        <taxon>Pseudomonadati</taxon>
        <taxon>Pseudomonadota</taxon>
        <taxon>Alphaproteobacteria</taxon>
        <taxon>Rhodobacterales</taxon>
        <taxon>Roseobacteraceae</taxon>
        <taxon>Maritimibacter</taxon>
    </lineage>
</organism>
<evidence type="ECO:0000256" key="1">
    <source>
        <dbReference type="SAM" id="Coils"/>
    </source>
</evidence>
<sequence>MKSTLKFYWSIFLRRSPYFLIVAILVASVSVIVARSLPPVYESQMRLIVESPRIPSELAASTVRTPAEEQLQIIEQRLLTRANLLRVANELKVFDDQPRMLPDQIVRNMRARTSIRSSAGRNEAALMTLTFEATSGEKAAGVLNQFLTMIQQEDVESRTVRAGQTLEFFEQEVSRLSEELATRSARILEFKSDNIDALPESLDYRLNQQTLLQQSLNSLDRELTSLDEQRNRLIQIFESTGQVSGAAGAAQTPEQRQLETLKSELNEALAVYSPENPRIKMLEARIEQLEKTVGAQAASEEPTEGTGNSLLDVQLAEIAARRSVLEQQRDDTEKQLGTLSETISKTPTNAIQLDELELDYENVQRQYNIAVDRLSQASTGERIEVMARGQRISVIEPPAVPNQPSKPNRTVIAAGGGIFGIILGLALVVLLEVLNRSVRRPEELVNKLGITPLATIPNYGTPGGSRRWGRIVLLVAVLILIPIAMYVIHEYYQPLDVIVQRVMNRLGLSW</sequence>
<feature type="coiled-coil region" evidence="1">
    <location>
        <begin position="279"/>
        <end position="373"/>
    </location>
</feature>
<reference evidence="3 4" key="1">
    <citation type="submission" date="2021-05" db="EMBL/GenBank/DDBJ databases">
        <title>Culturable bacteria isolated from Daya Bay.</title>
        <authorList>
            <person name="Zheng W."/>
            <person name="Yu S."/>
            <person name="Huang Y."/>
        </authorList>
    </citation>
    <scope>NUCLEOTIDE SEQUENCE [LARGE SCALE GENOMIC DNA]</scope>
    <source>
        <strain evidence="3 4">DP4N28-5</strain>
    </source>
</reference>
<dbReference type="RefSeq" id="WP_218393003.1">
    <property type="nucleotide sequence ID" value="NZ_JAHUZE010000003.1"/>
</dbReference>
<name>A0ABS6T5J4_9RHOB</name>